<dbReference type="GeneID" id="20657230"/>
<dbReference type="InParanoid" id="G4ZBL3"/>
<dbReference type="KEGG" id="psoj:PHYSODRAFT_495808"/>
<organism evidence="1 2">
    <name type="scientific">Phytophthora sojae (strain P6497)</name>
    <name type="common">Soybean stem and root rot agent</name>
    <name type="synonym">Phytophthora megasperma f. sp. glycines</name>
    <dbReference type="NCBI Taxonomy" id="1094619"/>
    <lineage>
        <taxon>Eukaryota</taxon>
        <taxon>Sar</taxon>
        <taxon>Stramenopiles</taxon>
        <taxon>Oomycota</taxon>
        <taxon>Peronosporomycetes</taxon>
        <taxon>Peronosporales</taxon>
        <taxon>Peronosporaceae</taxon>
        <taxon>Phytophthora</taxon>
    </lineage>
</organism>
<dbReference type="RefSeq" id="XP_009523344.1">
    <property type="nucleotide sequence ID" value="XM_009525049.1"/>
</dbReference>
<sequence>MSSLVAISSNNLVSTSFNNQHRHSFPASANFKNVEVAIQSISMYNSQFNVDSVAYSNNIFKIEMPTAATVSTISITLKDGIYSYTDINRMIQTALVNVGACLVDLNGDNVFWIQLVENSTYYAAQLDVSSVPTALGTYTRPATGLYSATGTGLPTTGRVPRLIVDNAAFGKPIGFSVGQYPSASSTVAASFLSDLAPEVNPVSADVVRCSLVNNTFTSPPDILTVFNSQGTSAGQLIAYQPNECSWTRVNDGSYSTITITIVDQLERFIKFRDPNLLISLIFREAQK</sequence>
<name>G4ZBL3_PHYSP</name>
<reference evidence="1 2" key="1">
    <citation type="journal article" date="2006" name="Science">
        <title>Phytophthora genome sequences uncover evolutionary origins and mechanisms of pathogenesis.</title>
        <authorList>
            <person name="Tyler B.M."/>
            <person name="Tripathy S."/>
            <person name="Zhang X."/>
            <person name="Dehal P."/>
            <person name="Jiang R.H."/>
            <person name="Aerts A."/>
            <person name="Arredondo F.D."/>
            <person name="Baxter L."/>
            <person name="Bensasson D."/>
            <person name="Beynon J.L."/>
            <person name="Chapman J."/>
            <person name="Damasceno C.M."/>
            <person name="Dorrance A.E."/>
            <person name="Dou D."/>
            <person name="Dickerman A.W."/>
            <person name="Dubchak I.L."/>
            <person name="Garbelotto M."/>
            <person name="Gijzen M."/>
            <person name="Gordon S.G."/>
            <person name="Govers F."/>
            <person name="Grunwald N.J."/>
            <person name="Huang W."/>
            <person name="Ivors K.L."/>
            <person name="Jones R.W."/>
            <person name="Kamoun S."/>
            <person name="Krampis K."/>
            <person name="Lamour K.H."/>
            <person name="Lee M.K."/>
            <person name="McDonald W.H."/>
            <person name="Medina M."/>
            <person name="Meijer H.J."/>
            <person name="Nordberg E.K."/>
            <person name="Maclean D.J."/>
            <person name="Ospina-Giraldo M.D."/>
            <person name="Morris P.F."/>
            <person name="Phuntumart V."/>
            <person name="Putnam N.H."/>
            <person name="Rash S."/>
            <person name="Rose J.K."/>
            <person name="Sakihama Y."/>
            <person name="Salamov A.A."/>
            <person name="Savidor A."/>
            <person name="Scheuring C.F."/>
            <person name="Smith B.M."/>
            <person name="Sobral B.W."/>
            <person name="Terry A."/>
            <person name="Torto-Alalibo T.A."/>
            <person name="Win J."/>
            <person name="Xu Z."/>
            <person name="Zhang H."/>
            <person name="Grigoriev I.V."/>
            <person name="Rokhsar D.S."/>
            <person name="Boore J.L."/>
        </authorList>
    </citation>
    <scope>NUCLEOTIDE SEQUENCE [LARGE SCALE GENOMIC DNA]</scope>
    <source>
        <strain evidence="1 2">P6497</strain>
    </source>
</reference>
<dbReference type="AlphaFoldDB" id="G4ZBL3"/>
<proteinExistence type="predicted"/>
<gene>
    <name evidence="1" type="ORF">PHYSODRAFT_495808</name>
</gene>
<accession>G4ZBL3</accession>
<evidence type="ECO:0000313" key="1">
    <source>
        <dbReference type="EMBL" id="EGZ20627.1"/>
    </source>
</evidence>
<keyword evidence="2" id="KW-1185">Reference proteome</keyword>
<dbReference type="Proteomes" id="UP000002640">
    <property type="component" value="Unassembled WGS sequence"/>
</dbReference>
<evidence type="ECO:0000313" key="2">
    <source>
        <dbReference type="Proteomes" id="UP000002640"/>
    </source>
</evidence>
<dbReference type="EMBL" id="JH159153">
    <property type="protein sequence ID" value="EGZ20627.1"/>
    <property type="molecule type" value="Genomic_DNA"/>
</dbReference>
<protein>
    <submittedName>
        <fullName evidence="1">Uncharacterized protein</fullName>
    </submittedName>
</protein>